<name>A0A433JNS9_9MICO</name>
<dbReference type="Proteomes" id="UP000274909">
    <property type="component" value="Unassembled WGS sequence"/>
</dbReference>
<dbReference type="RefSeq" id="WP_127050973.1">
    <property type="nucleotide sequence ID" value="NZ_RZGZ01000004.1"/>
</dbReference>
<gene>
    <name evidence="1" type="ORF">ELQ94_13925</name>
</gene>
<protein>
    <submittedName>
        <fullName evidence="1">Uncharacterized protein</fullName>
    </submittedName>
</protein>
<evidence type="ECO:0000313" key="1">
    <source>
        <dbReference type="EMBL" id="RUQ98120.1"/>
    </source>
</evidence>
<reference evidence="1 2" key="1">
    <citation type="submission" date="2018-12" db="EMBL/GenBank/DDBJ databases">
        <authorList>
            <person name="Li F."/>
        </authorList>
    </citation>
    <scope>NUCLEOTIDE SEQUENCE [LARGE SCALE GENOMIC DNA]</scope>
    <source>
        <strain evidence="1 2">EGI 6500705</strain>
    </source>
</reference>
<keyword evidence="2" id="KW-1185">Reference proteome</keyword>
<comment type="caution">
    <text evidence="1">The sequence shown here is derived from an EMBL/GenBank/DDBJ whole genome shotgun (WGS) entry which is preliminary data.</text>
</comment>
<evidence type="ECO:0000313" key="2">
    <source>
        <dbReference type="Proteomes" id="UP000274909"/>
    </source>
</evidence>
<proteinExistence type="predicted"/>
<organism evidence="1 2">
    <name type="scientific">Labedella endophytica</name>
    <dbReference type="NCBI Taxonomy" id="1523160"/>
    <lineage>
        <taxon>Bacteria</taxon>
        <taxon>Bacillati</taxon>
        <taxon>Actinomycetota</taxon>
        <taxon>Actinomycetes</taxon>
        <taxon>Micrococcales</taxon>
        <taxon>Microbacteriaceae</taxon>
        <taxon>Labedella</taxon>
    </lineage>
</organism>
<dbReference type="OrthoDB" id="5117765at2"/>
<dbReference type="AlphaFoldDB" id="A0A433JNS9"/>
<accession>A0A433JNS9</accession>
<dbReference type="EMBL" id="RZGZ01000004">
    <property type="protein sequence ID" value="RUQ98120.1"/>
    <property type="molecule type" value="Genomic_DNA"/>
</dbReference>
<sequence>MITRIDEDTIWETVQKADRLLNRLPAEQIAYLGDDFPWDVTEDDVAIARRSLKGARVGAIQLGFEIAQLTVRENTAREDIARGA</sequence>